<organism evidence="1 2">
    <name type="scientific">Anabaenopsis elenkinii CCIBt3563</name>
    <dbReference type="NCBI Taxonomy" id="2779889"/>
    <lineage>
        <taxon>Bacteria</taxon>
        <taxon>Bacillati</taxon>
        <taxon>Cyanobacteriota</taxon>
        <taxon>Cyanophyceae</taxon>
        <taxon>Nostocales</taxon>
        <taxon>Nodulariaceae</taxon>
        <taxon>Anabaenopsis</taxon>
    </lineage>
</organism>
<proteinExistence type="predicted"/>
<sequence length="45" mass="5125">MDYIDKVLEKLKALARKLIEGLLGPGAEPEPELIPIPVNERSRRR</sequence>
<dbReference type="KEGG" id="aee:IM676_07385"/>
<dbReference type="Proteomes" id="UP000593846">
    <property type="component" value="Chromosome"/>
</dbReference>
<keyword evidence="2" id="KW-1185">Reference proteome</keyword>
<dbReference type="AlphaFoldDB" id="A0A7S6RGM2"/>
<dbReference type="EMBL" id="CP063311">
    <property type="protein sequence ID" value="QOV24077.1"/>
    <property type="molecule type" value="Genomic_DNA"/>
</dbReference>
<evidence type="ECO:0000313" key="1">
    <source>
        <dbReference type="EMBL" id="QOV24077.1"/>
    </source>
</evidence>
<name>A0A7S6RGM2_9CYAN</name>
<gene>
    <name evidence="1" type="ORF">IM676_07385</name>
</gene>
<accession>A0A7S6RGM2</accession>
<evidence type="ECO:0000313" key="2">
    <source>
        <dbReference type="Proteomes" id="UP000593846"/>
    </source>
</evidence>
<protein>
    <submittedName>
        <fullName evidence="1">Uncharacterized protein</fullName>
    </submittedName>
</protein>
<dbReference type="RefSeq" id="WP_200989599.1">
    <property type="nucleotide sequence ID" value="NZ_CP063311.1"/>
</dbReference>
<reference evidence="2" key="1">
    <citation type="submission" date="2020-10" db="EMBL/GenBank/DDBJ databases">
        <title>Genome-based taxonomic classification of the species Anabaenopsis elenkinii.</title>
        <authorList>
            <person name="Delbaje E."/>
            <person name="Andreote A.P.D."/>
            <person name="Pellegrinetti T.A."/>
            <person name="Cruz R.B."/>
            <person name="Branco L.H.Z."/>
            <person name="Fiore M.F."/>
        </authorList>
    </citation>
    <scope>NUCLEOTIDE SEQUENCE [LARGE SCALE GENOMIC DNA]</scope>
    <source>
        <strain evidence="2">CCIBt3563</strain>
    </source>
</reference>